<feature type="domain" description="NodB homology" evidence="2">
    <location>
        <begin position="124"/>
        <end position="319"/>
    </location>
</feature>
<evidence type="ECO:0000259" key="2">
    <source>
        <dbReference type="PROSITE" id="PS51677"/>
    </source>
</evidence>
<keyword evidence="4" id="KW-1185">Reference proteome</keyword>
<dbReference type="GO" id="GO:0005975">
    <property type="term" value="P:carbohydrate metabolic process"/>
    <property type="evidence" value="ECO:0007669"/>
    <property type="project" value="InterPro"/>
</dbReference>
<keyword evidence="1" id="KW-1133">Transmembrane helix</keyword>
<dbReference type="GO" id="GO:0016810">
    <property type="term" value="F:hydrolase activity, acting on carbon-nitrogen (but not peptide) bonds"/>
    <property type="evidence" value="ECO:0007669"/>
    <property type="project" value="InterPro"/>
</dbReference>
<evidence type="ECO:0000313" key="3">
    <source>
        <dbReference type="EMBL" id="TKT91533.1"/>
    </source>
</evidence>
<sequence>MLTVSQAVSIFKMPGQPVLLQEKKLGDFLNFNRNISIADSLNFSKQDTTSMRSLVIFTLLFLTGNLILAQPADLKNDYFLRQLYKDQSYNTQKDLVLKEFAHVVPGSWGEFVKGVDEDIVTNKKLLALTFDACGGPRGSGYDAELINYLRKEKIPATLFVTGKWIDANYNTFLELSKDTLFEIENHGLNHQPCSVDGESEYGIKGTPDVPDAFDEIEANERKIQFITGRRPKFYRSATAYTDEACAKIARQLDVTVISFDVLSGDAVPFTKIPVIEKSVLSNVKPGALIIMHFNHPEWNTFESLEKIIPVLKKQGYSFSKLETYPLKGK</sequence>
<proteinExistence type="predicted"/>
<dbReference type="Proteomes" id="UP000304900">
    <property type="component" value="Unassembled WGS sequence"/>
</dbReference>
<dbReference type="PANTHER" id="PTHR10587:SF134">
    <property type="entry name" value="SECRETED PROTEIN"/>
    <property type="match status" value="1"/>
</dbReference>
<dbReference type="InterPro" id="IPR002509">
    <property type="entry name" value="NODB_dom"/>
</dbReference>
<dbReference type="AlphaFoldDB" id="A0A4V6BIS2"/>
<dbReference type="Pfam" id="PF01522">
    <property type="entry name" value="Polysacc_deac_1"/>
    <property type="match status" value="1"/>
</dbReference>
<accession>A0A4V6BIS2</accession>
<dbReference type="OrthoDB" id="9784220at2"/>
<dbReference type="PANTHER" id="PTHR10587">
    <property type="entry name" value="GLYCOSYL TRANSFERASE-RELATED"/>
    <property type="match status" value="1"/>
</dbReference>
<evidence type="ECO:0000256" key="1">
    <source>
        <dbReference type="SAM" id="Phobius"/>
    </source>
</evidence>
<dbReference type="EMBL" id="SZVO01000006">
    <property type="protein sequence ID" value="TKT91533.1"/>
    <property type="molecule type" value="Genomic_DNA"/>
</dbReference>
<comment type="caution">
    <text evidence="3">The sequence shown here is derived from an EMBL/GenBank/DDBJ whole genome shotgun (WGS) entry which is preliminary data.</text>
</comment>
<protein>
    <submittedName>
        <fullName evidence="3">Polysaccharide deacetylase</fullName>
    </submittedName>
</protein>
<feature type="transmembrane region" description="Helical" evidence="1">
    <location>
        <begin position="54"/>
        <end position="72"/>
    </location>
</feature>
<dbReference type="InterPro" id="IPR011330">
    <property type="entry name" value="Glyco_hydro/deAcase_b/a-brl"/>
</dbReference>
<gene>
    <name evidence="3" type="ORF">FDK13_14270</name>
</gene>
<dbReference type="PROSITE" id="PS51677">
    <property type="entry name" value="NODB"/>
    <property type="match status" value="1"/>
</dbReference>
<evidence type="ECO:0000313" key="4">
    <source>
        <dbReference type="Proteomes" id="UP000304900"/>
    </source>
</evidence>
<dbReference type="InterPro" id="IPR050248">
    <property type="entry name" value="Polysacc_deacetylase_ArnD"/>
</dbReference>
<organism evidence="3 4">
    <name type="scientific">Dyadobacter frigoris</name>
    <dbReference type="NCBI Taxonomy" id="2576211"/>
    <lineage>
        <taxon>Bacteria</taxon>
        <taxon>Pseudomonadati</taxon>
        <taxon>Bacteroidota</taxon>
        <taxon>Cytophagia</taxon>
        <taxon>Cytophagales</taxon>
        <taxon>Spirosomataceae</taxon>
        <taxon>Dyadobacter</taxon>
    </lineage>
</organism>
<name>A0A4V6BIS2_9BACT</name>
<dbReference type="Gene3D" id="3.20.20.370">
    <property type="entry name" value="Glycoside hydrolase/deacetylase"/>
    <property type="match status" value="1"/>
</dbReference>
<keyword evidence="1" id="KW-0812">Transmembrane</keyword>
<dbReference type="SUPFAM" id="SSF88713">
    <property type="entry name" value="Glycoside hydrolase/deacetylase"/>
    <property type="match status" value="1"/>
</dbReference>
<keyword evidence="1" id="KW-0472">Membrane</keyword>
<reference evidence="3 4" key="1">
    <citation type="submission" date="2019-05" db="EMBL/GenBank/DDBJ databases">
        <title>Dyadobacter AR-3-8 sp. nov., isolated from arctic soil.</title>
        <authorList>
            <person name="Chaudhary D.K."/>
        </authorList>
    </citation>
    <scope>NUCLEOTIDE SEQUENCE [LARGE SCALE GENOMIC DNA]</scope>
    <source>
        <strain evidence="3 4">AR-3-8</strain>
    </source>
</reference>